<evidence type="ECO:0000256" key="1">
    <source>
        <dbReference type="SAM" id="MobiDB-lite"/>
    </source>
</evidence>
<protein>
    <submittedName>
        <fullName evidence="2">Uncharacterized protein</fullName>
    </submittedName>
</protein>
<feature type="compositionally biased region" description="Low complexity" evidence="1">
    <location>
        <begin position="12"/>
        <end position="26"/>
    </location>
</feature>
<evidence type="ECO:0000313" key="2">
    <source>
        <dbReference type="EMBL" id="CEO96336.1"/>
    </source>
</evidence>
<keyword evidence="4" id="KW-1185">Reference proteome</keyword>
<evidence type="ECO:0000313" key="5">
    <source>
        <dbReference type="Proteomes" id="UP000290189"/>
    </source>
</evidence>
<keyword evidence="3" id="KW-0496">Mitochondrion</keyword>
<dbReference type="EMBL" id="OVEO01000011">
    <property type="protein sequence ID" value="SPQ99274.1"/>
    <property type="molecule type" value="Genomic_DNA"/>
</dbReference>
<dbReference type="AlphaFoldDB" id="A0A0G4IM59"/>
<evidence type="ECO:0000313" key="4">
    <source>
        <dbReference type="Proteomes" id="UP000039324"/>
    </source>
</evidence>
<feature type="region of interest" description="Disordered" evidence="1">
    <location>
        <begin position="189"/>
        <end position="264"/>
    </location>
</feature>
<dbReference type="Proteomes" id="UP000039324">
    <property type="component" value="Unassembled WGS sequence"/>
</dbReference>
<proteinExistence type="predicted"/>
<accession>A0A0G4IM59</accession>
<organism evidence="2 4">
    <name type="scientific">Plasmodiophora brassicae</name>
    <name type="common">Clubroot disease agent</name>
    <dbReference type="NCBI Taxonomy" id="37360"/>
    <lineage>
        <taxon>Eukaryota</taxon>
        <taxon>Sar</taxon>
        <taxon>Rhizaria</taxon>
        <taxon>Endomyxa</taxon>
        <taxon>Phytomyxea</taxon>
        <taxon>Plasmodiophorida</taxon>
        <taxon>Plasmodiophoridae</taxon>
        <taxon>Plasmodiophora</taxon>
    </lineage>
</organism>
<feature type="region of interest" description="Disordered" evidence="1">
    <location>
        <begin position="1"/>
        <end position="34"/>
    </location>
</feature>
<sequence>MDAANSPATPQTDETPSPESGETSSPVASADRQATRSLDIDVTVCTDLVVRLRDHIHSAWDKVGSEERRLNDARSLRGMIAVGQATGDYTVRQIPSGFNRFMSVKDRLDLLDEVNVFLVDRVLDRLRDRIGALKQSTATPALRSVANGIVDRMDTWKSLPDASKAAILTLLDTEQFWADVTEHAAATYDRQNGRGATATKKQQGNANKRARASAASLADEPESSKAVKVRRRRKRSQEGASSVSGEVDANRPTPNGSHPITNPPAPKDAACIACPGLPAGGSFTRCDMVRWSAGQRAVSDMMRECSTSCMT</sequence>
<dbReference type="EMBL" id="CDSF01000057">
    <property type="protein sequence ID" value="CEO96336.1"/>
    <property type="molecule type" value="Genomic_DNA"/>
</dbReference>
<feature type="compositionally biased region" description="Polar residues" evidence="1">
    <location>
        <begin position="1"/>
        <end position="11"/>
    </location>
</feature>
<geneLocation type="mitochondrion" evidence="3"/>
<reference evidence="2 4" key="1">
    <citation type="submission" date="2015-02" db="EMBL/GenBank/DDBJ databases">
        <authorList>
            <person name="Chooi Y.-H."/>
        </authorList>
    </citation>
    <scope>NUCLEOTIDE SEQUENCE [LARGE SCALE GENOMIC DNA]</scope>
    <source>
        <strain evidence="2">E3</strain>
    </source>
</reference>
<name>A0A0G4IM59_PLABS</name>
<evidence type="ECO:0000313" key="3">
    <source>
        <dbReference type="EMBL" id="SPQ99274.1"/>
    </source>
</evidence>
<dbReference type="Proteomes" id="UP000290189">
    <property type="component" value="Unassembled WGS sequence"/>
</dbReference>
<gene>
    <name evidence="2" type="ORF">PBRA_005007</name>
    <name evidence="3" type="ORF">PLBR_LOCUS6489</name>
</gene>
<reference evidence="3 5" key="2">
    <citation type="submission" date="2018-03" db="EMBL/GenBank/DDBJ databases">
        <authorList>
            <person name="Fogelqvist J."/>
        </authorList>
    </citation>
    <scope>NUCLEOTIDE SEQUENCE [LARGE SCALE GENOMIC DNA]</scope>
</reference>